<reference evidence="4 5" key="1">
    <citation type="journal article" date="2013" name="Int. J. Syst. Evol. Microbiol.">
        <title>Description of Streptomonospora sediminis sp. nov. and Streptomonospora nanhaiensis sp. nov., and reclassification of Nocardiopsis arabia Hozzein &amp; Goodfellow 2008 as Streptomonospora arabica comb. nov. and emended description of the genus Streptomonospora.</title>
        <authorList>
            <person name="Zhang D.F."/>
            <person name="Pan H.Q."/>
            <person name="He J."/>
            <person name="Zhang X.M."/>
            <person name="Zhang Y.G."/>
            <person name="Klenk H.P."/>
            <person name="Hu J.C."/>
            <person name="Li W.J."/>
        </authorList>
    </citation>
    <scope>NUCLEOTIDE SEQUENCE [LARGE SCALE GENOMIC DNA]</scope>
    <source>
        <strain evidence="4 5">12A09</strain>
    </source>
</reference>
<evidence type="ECO:0000313" key="4">
    <source>
        <dbReference type="EMBL" id="WAE71146.1"/>
    </source>
</evidence>
<proteinExistence type="inferred from homology"/>
<feature type="domain" description="Thioesterase TesA-like" evidence="3">
    <location>
        <begin position="28"/>
        <end position="250"/>
    </location>
</feature>
<dbReference type="GO" id="GO:0016787">
    <property type="term" value="F:hydrolase activity"/>
    <property type="evidence" value="ECO:0007669"/>
    <property type="project" value="UniProtKB-KW"/>
</dbReference>
<dbReference type="Proteomes" id="UP001156498">
    <property type="component" value="Chromosome"/>
</dbReference>
<keyword evidence="5" id="KW-1185">Reference proteome</keyword>
<dbReference type="Pfam" id="PF00975">
    <property type="entry name" value="Thioesterase"/>
    <property type="match status" value="1"/>
</dbReference>
<accession>A0ABY6YG10</accession>
<evidence type="ECO:0000256" key="1">
    <source>
        <dbReference type="ARBA" id="ARBA00007169"/>
    </source>
</evidence>
<evidence type="ECO:0000259" key="3">
    <source>
        <dbReference type="SMART" id="SM00824"/>
    </source>
</evidence>
<dbReference type="RefSeq" id="WP_267944949.1">
    <property type="nucleotide sequence ID" value="NZ_CP113264.1"/>
</dbReference>
<dbReference type="InterPro" id="IPR012223">
    <property type="entry name" value="TEII"/>
</dbReference>
<dbReference type="InterPro" id="IPR029058">
    <property type="entry name" value="AB_hydrolase_fold"/>
</dbReference>
<dbReference type="EMBL" id="CP113264">
    <property type="protein sequence ID" value="WAE71146.1"/>
    <property type="molecule type" value="Genomic_DNA"/>
</dbReference>
<comment type="similarity">
    <text evidence="1">Belongs to the thioesterase family.</text>
</comment>
<dbReference type="PANTHER" id="PTHR11487:SF0">
    <property type="entry name" value="S-ACYL FATTY ACID SYNTHASE THIOESTERASE, MEDIUM CHAIN"/>
    <property type="match status" value="1"/>
</dbReference>
<dbReference type="Gene3D" id="3.40.50.1820">
    <property type="entry name" value="alpha/beta hydrolase"/>
    <property type="match status" value="1"/>
</dbReference>
<protein>
    <submittedName>
        <fullName evidence="4">Alpha/beta fold hydrolase</fullName>
    </submittedName>
</protein>
<keyword evidence="2 4" id="KW-0378">Hydrolase</keyword>
<evidence type="ECO:0000256" key="2">
    <source>
        <dbReference type="ARBA" id="ARBA00022801"/>
    </source>
</evidence>
<gene>
    <name evidence="4" type="ORF">OUQ99_18115</name>
</gene>
<evidence type="ECO:0000313" key="5">
    <source>
        <dbReference type="Proteomes" id="UP001156498"/>
    </source>
</evidence>
<dbReference type="SMART" id="SM00824">
    <property type="entry name" value="PKS_TE"/>
    <property type="match status" value="1"/>
</dbReference>
<dbReference type="PANTHER" id="PTHR11487">
    <property type="entry name" value="THIOESTERASE"/>
    <property type="match status" value="1"/>
</dbReference>
<dbReference type="InterPro" id="IPR020802">
    <property type="entry name" value="TesA-like"/>
</dbReference>
<sequence>MTMDPRQAPLSPWLRRPRHRPRADVRLICLPHAGGSASSLRPWQYLLPPGIEALTVQYPGREDRFGDPMVDTMPEVVDAVVDALDPLLDRPYALLGHSMGSAVAYEVAVEARRRSLPPPVRLFASGRPAPHDVEPGDVHLRDDDHLAADLTRLGGTPPEVLADEELRTAVLGYVRNDYRLIETYRPTQAEPLDTPVHVFVGAQDPECSEEAAATWKNTTTGDVTTEVFPGGHFFLAQQRRAVAATIARALGHEPTETAPTWPSTP</sequence>
<name>A0ABY6YG10_9ACTN</name>
<dbReference type="InterPro" id="IPR001031">
    <property type="entry name" value="Thioesterase"/>
</dbReference>
<dbReference type="SUPFAM" id="SSF53474">
    <property type="entry name" value="alpha/beta-Hydrolases"/>
    <property type="match status" value="1"/>
</dbReference>
<organism evidence="4 5">
    <name type="scientific">Streptomonospora nanhaiensis</name>
    <dbReference type="NCBI Taxonomy" id="1323731"/>
    <lineage>
        <taxon>Bacteria</taxon>
        <taxon>Bacillati</taxon>
        <taxon>Actinomycetota</taxon>
        <taxon>Actinomycetes</taxon>
        <taxon>Streptosporangiales</taxon>
        <taxon>Nocardiopsidaceae</taxon>
        <taxon>Streptomonospora</taxon>
    </lineage>
</organism>